<name>A0A5C0SEW3_CRATE</name>
<reference evidence="3 4" key="1">
    <citation type="submission" date="2019-07" db="EMBL/GenBank/DDBJ databases">
        <title>Complete genome of Crassaminicella thermophila SY095.</title>
        <authorList>
            <person name="Li X."/>
        </authorList>
    </citation>
    <scope>NUCLEOTIDE SEQUENCE [LARGE SCALE GENOMIC DNA]</scope>
    <source>
        <strain evidence="3 4">SY095</strain>
    </source>
</reference>
<accession>A0A5C0SEW3</accession>
<feature type="coiled-coil region" evidence="1">
    <location>
        <begin position="87"/>
        <end position="114"/>
    </location>
</feature>
<keyword evidence="4" id="KW-1185">Reference proteome</keyword>
<dbReference type="AlphaFoldDB" id="A0A5C0SEW3"/>
<dbReference type="OrthoDB" id="2106634at2"/>
<organism evidence="3 4">
    <name type="scientific">Crassaminicella thermophila</name>
    <dbReference type="NCBI Taxonomy" id="2599308"/>
    <lineage>
        <taxon>Bacteria</taxon>
        <taxon>Bacillati</taxon>
        <taxon>Bacillota</taxon>
        <taxon>Clostridia</taxon>
        <taxon>Eubacteriales</taxon>
        <taxon>Clostridiaceae</taxon>
        <taxon>Crassaminicella</taxon>
    </lineage>
</organism>
<evidence type="ECO:0000256" key="1">
    <source>
        <dbReference type="SAM" id="Coils"/>
    </source>
</evidence>
<evidence type="ECO:0000313" key="3">
    <source>
        <dbReference type="EMBL" id="QEK12700.1"/>
    </source>
</evidence>
<dbReference type="RefSeq" id="WP_148809722.1">
    <property type="nucleotide sequence ID" value="NZ_CP042243.1"/>
</dbReference>
<evidence type="ECO:0000313" key="4">
    <source>
        <dbReference type="Proteomes" id="UP000324646"/>
    </source>
</evidence>
<keyword evidence="1" id="KW-0175">Coiled coil</keyword>
<gene>
    <name evidence="2" type="ORF">FQB35_09650</name>
    <name evidence="3" type="ORF">FQB35_10355</name>
</gene>
<dbReference type="Proteomes" id="UP000324646">
    <property type="component" value="Chromosome"/>
</dbReference>
<dbReference type="KEGG" id="crs:FQB35_09650"/>
<dbReference type="KEGG" id="crs:FQB35_10355"/>
<proteinExistence type="predicted"/>
<dbReference type="EMBL" id="CP042243">
    <property type="protein sequence ID" value="QEK12700.1"/>
    <property type="molecule type" value="Genomic_DNA"/>
</dbReference>
<evidence type="ECO:0000313" key="2">
    <source>
        <dbReference type="EMBL" id="QEK12568.1"/>
    </source>
</evidence>
<dbReference type="EMBL" id="CP042243">
    <property type="protein sequence ID" value="QEK12568.1"/>
    <property type="molecule type" value="Genomic_DNA"/>
</dbReference>
<sequence>MFSVENGTVFEVEEVDTGIQNAVIKKWYGKEMKLEKVEEGNTRIYKWVKFDLDNGDYVDDITNTDLINVDGVDYTPVDGRVETDITEELKEKKLEELKNQYLQLIRDARDLGEDAEVTRLQQEYQQKKTEIENA</sequence>
<protein>
    <submittedName>
        <fullName evidence="3">Uncharacterized protein</fullName>
    </submittedName>
</protein>